<reference evidence="3" key="1">
    <citation type="journal article" date="2019" name="Int. J. Syst. Evol. Microbiol.">
        <title>The Global Catalogue of Microorganisms (GCM) 10K type strain sequencing project: providing services to taxonomists for standard genome sequencing and annotation.</title>
        <authorList>
            <consortium name="The Broad Institute Genomics Platform"/>
            <consortium name="The Broad Institute Genome Sequencing Center for Infectious Disease"/>
            <person name="Wu L."/>
            <person name="Ma J."/>
        </authorList>
    </citation>
    <scope>NUCLEOTIDE SEQUENCE [LARGE SCALE GENOMIC DNA]</scope>
    <source>
        <strain evidence="3">NBRC 112416</strain>
    </source>
</reference>
<sequence length="170" mass="17326">MASRTIVAAAAGLALILTCGPVLAQSVRLLGDHNAWSSYAASEGQGTICFALTRPTETSPTPEGYAQGYLYITHRPAEGVRNEINLVAGFDLAPESVAVASVGGANYTLFAQGDAAWLDDPSQSENLASAIRAGSSLTIETTSAAGIRVTQTFSLSGATAASQAISAECS</sequence>
<dbReference type="EMBL" id="BSNS01000007">
    <property type="protein sequence ID" value="GLQ54456.1"/>
    <property type="molecule type" value="Genomic_DNA"/>
</dbReference>
<evidence type="ECO:0000313" key="2">
    <source>
        <dbReference type="EMBL" id="GLQ54456.1"/>
    </source>
</evidence>
<keyword evidence="1" id="KW-0732">Signal</keyword>
<proteinExistence type="predicted"/>
<organism evidence="2 3">
    <name type="scientific">Devosia nitrariae</name>
    <dbReference type="NCBI Taxonomy" id="2071872"/>
    <lineage>
        <taxon>Bacteria</taxon>
        <taxon>Pseudomonadati</taxon>
        <taxon>Pseudomonadota</taxon>
        <taxon>Alphaproteobacteria</taxon>
        <taxon>Hyphomicrobiales</taxon>
        <taxon>Devosiaceae</taxon>
        <taxon>Devosia</taxon>
    </lineage>
</organism>
<keyword evidence="3" id="KW-1185">Reference proteome</keyword>
<evidence type="ECO:0008006" key="4">
    <source>
        <dbReference type="Google" id="ProtNLM"/>
    </source>
</evidence>
<feature type="signal peptide" evidence="1">
    <location>
        <begin position="1"/>
        <end position="24"/>
    </location>
</feature>
<accession>A0ABQ5W3J1</accession>
<protein>
    <recommendedName>
        <fullName evidence="4">Invasion associated locus B (IalB) protein</fullName>
    </recommendedName>
</protein>
<name>A0ABQ5W3J1_9HYPH</name>
<feature type="chain" id="PRO_5046614161" description="Invasion associated locus B (IalB) protein" evidence="1">
    <location>
        <begin position="25"/>
        <end position="170"/>
    </location>
</feature>
<gene>
    <name evidence="2" type="ORF">GCM10010862_17150</name>
</gene>
<dbReference type="RefSeq" id="WP_284339888.1">
    <property type="nucleotide sequence ID" value="NZ_BSNS01000007.1"/>
</dbReference>
<evidence type="ECO:0000256" key="1">
    <source>
        <dbReference type="SAM" id="SignalP"/>
    </source>
</evidence>
<comment type="caution">
    <text evidence="2">The sequence shown here is derived from an EMBL/GenBank/DDBJ whole genome shotgun (WGS) entry which is preliminary data.</text>
</comment>
<evidence type="ECO:0000313" key="3">
    <source>
        <dbReference type="Proteomes" id="UP001156691"/>
    </source>
</evidence>
<dbReference type="Proteomes" id="UP001156691">
    <property type="component" value="Unassembled WGS sequence"/>
</dbReference>